<evidence type="ECO:0000256" key="6">
    <source>
        <dbReference type="ARBA" id="ARBA00023136"/>
    </source>
</evidence>
<dbReference type="RefSeq" id="WP_013565593.1">
    <property type="nucleotide sequence ID" value="NC_014962.1"/>
</dbReference>
<gene>
    <name evidence="9" type="ordered locus">Isop_2737</name>
</gene>
<reference key="1">
    <citation type="submission" date="2010-11" db="EMBL/GenBank/DDBJ databases">
        <title>The complete sequence of chromosome of Isophaera pallida ATCC 43644.</title>
        <authorList>
            <consortium name="US DOE Joint Genome Institute (JGI-PGF)"/>
            <person name="Lucas S."/>
            <person name="Copeland A."/>
            <person name="Lapidus A."/>
            <person name="Bruce D."/>
            <person name="Goodwin L."/>
            <person name="Pitluck S."/>
            <person name="Kyrpides N."/>
            <person name="Mavromatis K."/>
            <person name="Pagani I."/>
            <person name="Ivanova N."/>
            <person name="Saunders E."/>
            <person name="Brettin T."/>
            <person name="Detter J.C."/>
            <person name="Han C."/>
            <person name="Tapia R."/>
            <person name="Land M."/>
            <person name="Hauser L."/>
            <person name="Markowitz V."/>
            <person name="Cheng J.-F."/>
            <person name="Hugenholtz P."/>
            <person name="Woyke T."/>
            <person name="Wu D."/>
            <person name="Eisen J.A."/>
        </authorList>
    </citation>
    <scope>NUCLEOTIDE SEQUENCE</scope>
    <source>
        <strain>ATCC 43644</strain>
    </source>
</reference>
<feature type="transmembrane region" description="Helical" evidence="7">
    <location>
        <begin position="232"/>
        <end position="249"/>
    </location>
</feature>
<dbReference type="InParanoid" id="E8R0H3"/>
<reference evidence="9 10" key="2">
    <citation type="journal article" date="2011" name="Stand. Genomic Sci.">
        <title>Complete genome sequence of Isosphaera pallida type strain (IS1B).</title>
        <authorList>
            <consortium name="US DOE Joint Genome Institute (JGI-PGF)"/>
            <person name="Goker M."/>
            <person name="Cleland D."/>
            <person name="Saunders E."/>
            <person name="Lapidus A."/>
            <person name="Nolan M."/>
            <person name="Lucas S."/>
            <person name="Hammon N."/>
            <person name="Deshpande S."/>
            <person name="Cheng J.F."/>
            <person name="Tapia R."/>
            <person name="Han C."/>
            <person name="Goodwin L."/>
            <person name="Pitluck S."/>
            <person name="Liolios K."/>
            <person name="Pagani I."/>
            <person name="Ivanova N."/>
            <person name="Mavromatis K."/>
            <person name="Pati A."/>
            <person name="Chen A."/>
            <person name="Palaniappan K."/>
            <person name="Land M."/>
            <person name="Hauser L."/>
            <person name="Chang Y.J."/>
            <person name="Jeffries C.D."/>
            <person name="Detter J.C."/>
            <person name="Beck B."/>
            <person name="Woyke T."/>
            <person name="Bristow J."/>
            <person name="Eisen J.A."/>
            <person name="Markowitz V."/>
            <person name="Hugenholtz P."/>
            <person name="Kyrpides N.C."/>
            <person name="Klenk H.P."/>
        </authorList>
    </citation>
    <scope>NUCLEOTIDE SEQUENCE [LARGE SCALE GENOMIC DNA]</scope>
    <source>
        <strain evidence="10">ATCC 43644 / DSM 9630 / IS1B</strain>
    </source>
</reference>
<dbReference type="HOGENOM" id="CLU_459190_0_0_0"/>
<feature type="transmembrane region" description="Helical" evidence="7">
    <location>
        <begin position="417"/>
        <end position="434"/>
    </location>
</feature>
<organism evidence="9 10">
    <name type="scientific">Isosphaera pallida (strain ATCC 43644 / DSM 9630 / IS1B)</name>
    <dbReference type="NCBI Taxonomy" id="575540"/>
    <lineage>
        <taxon>Bacteria</taxon>
        <taxon>Pseudomonadati</taxon>
        <taxon>Planctomycetota</taxon>
        <taxon>Planctomycetia</taxon>
        <taxon>Isosphaerales</taxon>
        <taxon>Isosphaeraceae</taxon>
        <taxon>Isosphaera</taxon>
    </lineage>
</organism>
<sequence length="610" mass="66315">MSQTTSASPSCATPTVPDSPPASVGLWAWRGATFALALTILVGTEPRLAMVWDEGYTLGRVERVRLWFQAVADPSGFAARWTAPTREYVQPDQPYRPPPRADQIDTRAELFSQPALEWFWPFAREEPHGHPPGYALFALIGDGLTPWREPLARARLGTMLLAAWTAGALALALRKRFGPEAALVGASCWLLHPRLFAEAHYATYDALLASLTVLCGLALLNAVAARRSGRKAGFLGWSIVLGLGLGWAATLKLTGWFLVLPLAAWVGLSRCRAGFVALALALPIGLGLAFALNPAFWPDPLEGFRRFWVSNTTRDQTINIETLYLGTVYATPRDSLPWHNTLVLTVATTPALMVFLGLRGGLRTLAKLPGWALSGPAQRDPGRDAVGFGLMFGLLACFFLTLRALPHTPGHDGVRQFLPAFGGLAALAGLGIGPRAASSRAATRRLARLLTGLTLAELGLSLAVMMPTPLSYYSPLVGGLPGATKLGFEPTYYWDALDEEALTFLNENTPPPYTVAFASFPTSWLYLHDMGHLKPEPWTPLVGPDRPPRWKVIQNRPGSMSAADRRLVSQHQAAYVHSKLGVPLLWIVPLTPPTVDSSLLRPDLREMDPR</sequence>
<protein>
    <recommendedName>
        <fullName evidence="8">ArnT-like N-terminal domain-containing protein</fullName>
    </recommendedName>
</protein>
<keyword evidence="5 7" id="KW-1133">Transmembrane helix</keyword>
<dbReference type="Pfam" id="PF02366">
    <property type="entry name" value="PMT"/>
    <property type="match status" value="1"/>
</dbReference>
<feature type="transmembrane region" description="Helical" evidence="7">
    <location>
        <begin position="201"/>
        <end position="220"/>
    </location>
</feature>
<keyword evidence="6 7" id="KW-0472">Membrane</keyword>
<evidence type="ECO:0000256" key="1">
    <source>
        <dbReference type="ARBA" id="ARBA00004127"/>
    </source>
</evidence>
<evidence type="ECO:0000313" key="9">
    <source>
        <dbReference type="EMBL" id="ADV63305.1"/>
    </source>
</evidence>
<proteinExistence type="predicted"/>
<feature type="transmembrane region" description="Helical" evidence="7">
    <location>
        <begin position="338"/>
        <end position="358"/>
    </location>
</feature>
<evidence type="ECO:0000256" key="7">
    <source>
        <dbReference type="SAM" id="Phobius"/>
    </source>
</evidence>
<feature type="domain" description="ArnT-like N-terminal" evidence="8">
    <location>
        <begin position="140"/>
        <end position="262"/>
    </location>
</feature>
<dbReference type="EMBL" id="CP002353">
    <property type="protein sequence ID" value="ADV63305.1"/>
    <property type="molecule type" value="Genomic_DNA"/>
</dbReference>
<evidence type="ECO:0000256" key="3">
    <source>
        <dbReference type="ARBA" id="ARBA00022679"/>
    </source>
</evidence>
<dbReference type="GO" id="GO:0012505">
    <property type="term" value="C:endomembrane system"/>
    <property type="evidence" value="ECO:0007669"/>
    <property type="project" value="UniProtKB-SubCell"/>
</dbReference>
<keyword evidence="3" id="KW-0808">Transferase</keyword>
<dbReference type="eggNOG" id="COG1807">
    <property type="taxonomic scope" value="Bacteria"/>
</dbReference>
<keyword evidence="2" id="KW-0328">Glycosyltransferase</keyword>
<dbReference type="GO" id="GO:0000030">
    <property type="term" value="F:mannosyltransferase activity"/>
    <property type="evidence" value="ECO:0007669"/>
    <property type="project" value="InterPro"/>
</dbReference>
<dbReference type="STRING" id="575540.Isop_2737"/>
<feature type="transmembrane region" description="Helical" evidence="7">
    <location>
        <begin position="255"/>
        <end position="271"/>
    </location>
</feature>
<dbReference type="GO" id="GO:0006493">
    <property type="term" value="P:protein O-linked glycosylation"/>
    <property type="evidence" value="ECO:0007669"/>
    <property type="project" value="InterPro"/>
</dbReference>
<evidence type="ECO:0000313" key="10">
    <source>
        <dbReference type="Proteomes" id="UP000008631"/>
    </source>
</evidence>
<dbReference type="AlphaFoldDB" id="E8R0H3"/>
<evidence type="ECO:0000256" key="4">
    <source>
        <dbReference type="ARBA" id="ARBA00022692"/>
    </source>
</evidence>
<evidence type="ECO:0000259" key="8">
    <source>
        <dbReference type="Pfam" id="PF02366"/>
    </source>
</evidence>
<keyword evidence="4 7" id="KW-0812">Transmembrane</keyword>
<dbReference type="KEGG" id="ipa:Isop_2737"/>
<feature type="transmembrane region" description="Helical" evidence="7">
    <location>
        <begin position="278"/>
        <end position="297"/>
    </location>
</feature>
<dbReference type="InterPro" id="IPR003342">
    <property type="entry name" value="ArnT-like_N"/>
</dbReference>
<keyword evidence="10" id="KW-1185">Reference proteome</keyword>
<comment type="subcellular location">
    <subcellularLocation>
        <location evidence="1">Endomembrane system</location>
        <topology evidence="1">Multi-pass membrane protein</topology>
    </subcellularLocation>
</comment>
<dbReference type="GO" id="GO:0016020">
    <property type="term" value="C:membrane"/>
    <property type="evidence" value="ECO:0007669"/>
    <property type="project" value="InterPro"/>
</dbReference>
<dbReference type="Proteomes" id="UP000008631">
    <property type="component" value="Chromosome"/>
</dbReference>
<evidence type="ECO:0000256" key="5">
    <source>
        <dbReference type="ARBA" id="ARBA00022989"/>
    </source>
</evidence>
<feature type="transmembrane region" description="Helical" evidence="7">
    <location>
        <begin position="446"/>
        <end position="466"/>
    </location>
</feature>
<name>E8R0H3_ISOPI</name>
<feature type="transmembrane region" description="Helical" evidence="7">
    <location>
        <begin position="385"/>
        <end position="405"/>
    </location>
</feature>
<evidence type="ECO:0000256" key="2">
    <source>
        <dbReference type="ARBA" id="ARBA00022676"/>
    </source>
</evidence>
<accession>E8R0H3</accession>